<evidence type="ECO:0000313" key="2">
    <source>
        <dbReference type="Proteomes" id="UP000642014"/>
    </source>
</evidence>
<reference evidence="1 2" key="1">
    <citation type="journal article" date="2014" name="Int. J. Syst. Evol. Microbiol.">
        <title>Complete genome sequence of Corynebacterium casei LMG S-19264T (=DSM 44701T), isolated from a smear-ripened cheese.</title>
        <authorList>
            <consortium name="US DOE Joint Genome Institute (JGI-PGF)"/>
            <person name="Walter F."/>
            <person name="Albersmeier A."/>
            <person name="Kalinowski J."/>
            <person name="Ruckert C."/>
        </authorList>
    </citation>
    <scope>NUCLEOTIDE SEQUENCE [LARGE SCALE GENOMIC DNA]</scope>
    <source>
        <strain evidence="1 2">JCM 4205</strain>
    </source>
</reference>
<name>A0AAV4KQU6_9ACTN</name>
<protein>
    <submittedName>
        <fullName evidence="1">Uncharacterized protein</fullName>
    </submittedName>
</protein>
<evidence type="ECO:0000313" key="1">
    <source>
        <dbReference type="EMBL" id="GGR45605.1"/>
    </source>
</evidence>
<dbReference type="AlphaFoldDB" id="A0AAV4KQU6"/>
<proteinExistence type="predicted"/>
<dbReference type="Proteomes" id="UP000642014">
    <property type="component" value="Unassembled WGS sequence"/>
</dbReference>
<dbReference type="EMBL" id="BMSJ01000012">
    <property type="protein sequence ID" value="GGR45605.1"/>
    <property type="molecule type" value="Genomic_DNA"/>
</dbReference>
<comment type="caution">
    <text evidence="1">The sequence shown here is derived from an EMBL/GenBank/DDBJ whole genome shotgun (WGS) entry which is preliminary data.</text>
</comment>
<sequence length="75" mass="8216">MQERQFLEAGGGLGLRTGYSARAEGLRVQLLAHGAQFPATVVMCGIVTFKPHLHPPRVMHYRNMMPGLGGEKELV</sequence>
<organism evidence="1 2">
    <name type="scientific">Streptomyces cinereoruber</name>
    <dbReference type="NCBI Taxonomy" id="67260"/>
    <lineage>
        <taxon>Bacteria</taxon>
        <taxon>Bacillati</taxon>
        <taxon>Actinomycetota</taxon>
        <taxon>Actinomycetes</taxon>
        <taxon>Kitasatosporales</taxon>
        <taxon>Streptomycetaceae</taxon>
        <taxon>Streptomyces</taxon>
    </lineage>
</organism>
<gene>
    <name evidence="1" type="ORF">GCM10010497_56410</name>
</gene>
<accession>A0AAV4KQU6</accession>